<comment type="caution">
    <text evidence="3">The sequence shown here is derived from an EMBL/GenBank/DDBJ whole genome shotgun (WGS) entry which is preliminary data.</text>
</comment>
<name>W6UWN8_ECHGR</name>
<feature type="compositionally biased region" description="Basic and acidic residues" evidence="1">
    <location>
        <begin position="54"/>
        <end position="66"/>
    </location>
</feature>
<dbReference type="OrthoDB" id="9937541at2759"/>
<protein>
    <submittedName>
        <fullName evidence="3">Uncharacterized protein</fullName>
    </submittedName>
</protein>
<dbReference type="CTD" id="36338058"/>
<evidence type="ECO:0000256" key="2">
    <source>
        <dbReference type="SAM" id="Phobius"/>
    </source>
</evidence>
<evidence type="ECO:0000313" key="4">
    <source>
        <dbReference type="Proteomes" id="UP000019149"/>
    </source>
</evidence>
<evidence type="ECO:0000256" key="1">
    <source>
        <dbReference type="SAM" id="MobiDB-lite"/>
    </source>
</evidence>
<keyword evidence="2" id="KW-1133">Transmembrane helix</keyword>
<dbReference type="Gene3D" id="1.20.140.150">
    <property type="match status" value="1"/>
</dbReference>
<organism evidence="3 4">
    <name type="scientific">Echinococcus granulosus</name>
    <name type="common">Hydatid tapeworm</name>
    <dbReference type="NCBI Taxonomy" id="6210"/>
    <lineage>
        <taxon>Eukaryota</taxon>
        <taxon>Metazoa</taxon>
        <taxon>Spiralia</taxon>
        <taxon>Lophotrochozoa</taxon>
        <taxon>Platyhelminthes</taxon>
        <taxon>Cestoda</taxon>
        <taxon>Eucestoda</taxon>
        <taxon>Cyclophyllidea</taxon>
        <taxon>Taeniidae</taxon>
        <taxon>Echinococcus</taxon>
        <taxon>Echinococcus granulosus group</taxon>
    </lineage>
</organism>
<dbReference type="RefSeq" id="XP_024354098.1">
    <property type="nucleotide sequence ID" value="XM_024491592.1"/>
</dbReference>
<evidence type="ECO:0000313" key="3">
    <source>
        <dbReference type="EMBL" id="EUB62902.1"/>
    </source>
</evidence>
<feature type="transmembrane region" description="Helical" evidence="2">
    <location>
        <begin position="137"/>
        <end position="159"/>
    </location>
</feature>
<reference evidence="3 4" key="1">
    <citation type="journal article" date="2013" name="Nat. Genet.">
        <title>The genome of the hydatid tapeworm Echinococcus granulosus.</title>
        <authorList>
            <person name="Zheng H."/>
            <person name="Zhang W."/>
            <person name="Zhang L."/>
            <person name="Zhang Z."/>
            <person name="Li J."/>
            <person name="Lu G."/>
            <person name="Zhu Y."/>
            <person name="Wang Y."/>
            <person name="Huang Y."/>
            <person name="Liu J."/>
            <person name="Kang H."/>
            <person name="Chen J."/>
            <person name="Wang L."/>
            <person name="Chen A."/>
            <person name="Yu S."/>
            <person name="Gao Z."/>
            <person name="Jin L."/>
            <person name="Gu W."/>
            <person name="Wang Z."/>
            <person name="Zhao L."/>
            <person name="Shi B."/>
            <person name="Wen H."/>
            <person name="Lin R."/>
            <person name="Jones M.K."/>
            <person name="Brejova B."/>
            <person name="Vinar T."/>
            <person name="Zhao G."/>
            <person name="McManus D.P."/>
            <person name="Chen Z."/>
            <person name="Zhou Y."/>
            <person name="Wang S."/>
        </authorList>
    </citation>
    <scope>NUCLEOTIDE SEQUENCE [LARGE SCALE GENOMIC DNA]</scope>
</reference>
<proteinExistence type="predicted"/>
<accession>W6UWN8</accession>
<dbReference type="GeneID" id="36338058"/>
<keyword evidence="4" id="KW-1185">Reference proteome</keyword>
<dbReference type="AlphaFoldDB" id="W6UWN8"/>
<dbReference type="KEGG" id="egl:EGR_02343"/>
<dbReference type="EMBL" id="APAU02000010">
    <property type="protein sequence ID" value="EUB62902.1"/>
    <property type="molecule type" value="Genomic_DNA"/>
</dbReference>
<keyword evidence="2" id="KW-0812">Transmembrane</keyword>
<feature type="region of interest" description="Disordered" evidence="1">
    <location>
        <begin position="37"/>
        <end position="84"/>
    </location>
</feature>
<keyword evidence="2" id="KW-0472">Membrane</keyword>
<dbReference type="Proteomes" id="UP000019149">
    <property type="component" value="Unassembled WGS sequence"/>
</dbReference>
<gene>
    <name evidence="3" type="ORF">EGR_02343</name>
</gene>
<sequence length="342" mass="38144">MVEGNSDDNVLCRLTPCKDNLECRITHNANGSMTLPCERTASSASRPLEEDDEKEKTIKTTKEKGGQQRPIFTHIEGGGSEQRRTSKCREAGMRMSGEDAVPVSVTQEVPFAGLSVGLLRSLRWVRSVGALVGQKRLLLGVSWSAGTLALLLLFCAIAMDSWLFTVEREPDETSNATFLITLHSGLWRVCKKNLFMKDVGKNTQWNLSWRSLLPLETHTTEAALFTHQSYYLRSAVGAEKWAKQFEQEDVRLHAHDKHQWSMITTSKIAHPYLTFNSEARKPANSSPQRASSLGVRVLRDGGGSGGLRHLKIFRGFFSEQNKAVFYSSSDRTRLSTHTSLAS</sequence>